<dbReference type="EMBL" id="JAUSUG010000009">
    <property type="protein sequence ID" value="MDQ0255076.1"/>
    <property type="molecule type" value="Genomic_DNA"/>
</dbReference>
<dbReference type="PANTHER" id="PTHR34975:SF2">
    <property type="entry name" value="SPORE GERMINATION PROTEIN A2"/>
    <property type="match status" value="1"/>
</dbReference>
<evidence type="ECO:0000256" key="6">
    <source>
        <dbReference type="ARBA" id="ARBA00022989"/>
    </source>
</evidence>
<feature type="transmembrane region" description="Helical" evidence="8">
    <location>
        <begin position="32"/>
        <end position="50"/>
    </location>
</feature>
<comment type="caution">
    <text evidence="9">The sequence shown here is derived from an EMBL/GenBank/DDBJ whole genome shotgun (WGS) entry which is preliminary data.</text>
</comment>
<feature type="transmembrane region" description="Helical" evidence="8">
    <location>
        <begin position="326"/>
        <end position="343"/>
    </location>
</feature>
<dbReference type="NCBIfam" id="TIGR00912">
    <property type="entry name" value="2A0309"/>
    <property type="match status" value="1"/>
</dbReference>
<protein>
    <submittedName>
        <fullName evidence="9">Spore germination protein KB</fullName>
    </submittedName>
</protein>
<feature type="transmembrane region" description="Helical" evidence="8">
    <location>
        <begin position="173"/>
        <end position="196"/>
    </location>
</feature>
<dbReference type="InterPro" id="IPR004761">
    <property type="entry name" value="Spore_GerAB"/>
</dbReference>
<evidence type="ECO:0000256" key="5">
    <source>
        <dbReference type="ARBA" id="ARBA00022692"/>
    </source>
</evidence>
<keyword evidence="10" id="KW-1185">Reference proteome</keyword>
<feature type="transmembrane region" description="Helical" evidence="8">
    <location>
        <begin position="260"/>
        <end position="282"/>
    </location>
</feature>
<evidence type="ECO:0000313" key="10">
    <source>
        <dbReference type="Proteomes" id="UP001230005"/>
    </source>
</evidence>
<keyword evidence="3" id="KW-0813">Transport</keyword>
<keyword evidence="5 8" id="KW-0812">Transmembrane</keyword>
<name>A0ABT9ZV04_9BACI</name>
<comment type="similarity">
    <text evidence="2">Belongs to the amino acid-polyamine-organocation (APC) superfamily. Spore germination protein (SGP) (TC 2.A.3.9) family.</text>
</comment>
<proteinExistence type="inferred from homology"/>
<feature type="transmembrane region" description="Helical" evidence="8">
    <location>
        <begin position="70"/>
        <end position="91"/>
    </location>
</feature>
<feature type="transmembrane region" description="Helical" evidence="8">
    <location>
        <begin position="208"/>
        <end position="231"/>
    </location>
</feature>
<keyword evidence="7 8" id="KW-0472">Membrane</keyword>
<evidence type="ECO:0000256" key="3">
    <source>
        <dbReference type="ARBA" id="ARBA00022448"/>
    </source>
</evidence>
<keyword evidence="4" id="KW-0309">Germination</keyword>
<dbReference type="PANTHER" id="PTHR34975">
    <property type="entry name" value="SPORE GERMINATION PROTEIN A2"/>
    <property type="match status" value="1"/>
</dbReference>
<organism evidence="9 10">
    <name type="scientific">Evansella vedderi</name>
    <dbReference type="NCBI Taxonomy" id="38282"/>
    <lineage>
        <taxon>Bacteria</taxon>
        <taxon>Bacillati</taxon>
        <taxon>Bacillota</taxon>
        <taxon>Bacilli</taxon>
        <taxon>Bacillales</taxon>
        <taxon>Bacillaceae</taxon>
        <taxon>Evansella</taxon>
    </lineage>
</organism>
<feature type="transmembrane region" description="Helical" evidence="8">
    <location>
        <begin position="97"/>
        <end position="123"/>
    </location>
</feature>
<accession>A0ABT9ZV04</accession>
<evidence type="ECO:0000256" key="2">
    <source>
        <dbReference type="ARBA" id="ARBA00007998"/>
    </source>
</evidence>
<evidence type="ECO:0000256" key="4">
    <source>
        <dbReference type="ARBA" id="ARBA00022544"/>
    </source>
</evidence>
<feature type="transmembrane region" description="Helical" evidence="8">
    <location>
        <begin position="294"/>
        <end position="314"/>
    </location>
</feature>
<sequence>MAVFLYPTIIATAILIVPAITAASAGRDMWLSPIWELSTGIATIIIIERLNTLYPKESIMEFTPHIIGKIPAKLIGGLYIFFLFHVTGVIIREYTDFIVGIFMLQTPPIVVSAGMVFVSAFAVKAGIEVVARTSEFFVPIVIFIIFFIFVLLIPELDFNRVQPVLEDGLMPSIKGAASIQAWYSEVFLITFFLPLLSDRSKALKYSFLSLLLMAITLLFTNLSTFLLFGMITEEQSYPLISATRYVSIADFFENIESVVMALWVAGAYVKITVFYYAFVLGTAQYFKLSKFQPIVFPLAILLIISSLWASQSFTEVKDALGKAVPFYLPLFGTVIPFLLLMMAKIKNKIVNSLENNQQA</sequence>
<dbReference type="Pfam" id="PF03845">
    <property type="entry name" value="Spore_permease"/>
    <property type="match status" value="1"/>
</dbReference>
<comment type="subcellular location">
    <subcellularLocation>
        <location evidence="1">Membrane</location>
        <topology evidence="1">Multi-pass membrane protein</topology>
    </subcellularLocation>
</comment>
<feature type="transmembrane region" description="Helical" evidence="8">
    <location>
        <begin position="135"/>
        <end position="153"/>
    </location>
</feature>
<reference evidence="9 10" key="1">
    <citation type="submission" date="2023-07" db="EMBL/GenBank/DDBJ databases">
        <title>Genomic Encyclopedia of Type Strains, Phase IV (KMG-IV): sequencing the most valuable type-strain genomes for metagenomic binning, comparative biology and taxonomic classification.</title>
        <authorList>
            <person name="Goeker M."/>
        </authorList>
    </citation>
    <scope>NUCLEOTIDE SEQUENCE [LARGE SCALE GENOMIC DNA]</scope>
    <source>
        <strain evidence="9 10">DSM 9768</strain>
    </source>
</reference>
<evidence type="ECO:0000256" key="7">
    <source>
        <dbReference type="ARBA" id="ARBA00023136"/>
    </source>
</evidence>
<evidence type="ECO:0000256" key="8">
    <source>
        <dbReference type="SAM" id="Phobius"/>
    </source>
</evidence>
<evidence type="ECO:0000313" key="9">
    <source>
        <dbReference type="EMBL" id="MDQ0255076.1"/>
    </source>
</evidence>
<keyword evidence="6 8" id="KW-1133">Transmembrane helix</keyword>
<dbReference type="Proteomes" id="UP001230005">
    <property type="component" value="Unassembled WGS sequence"/>
</dbReference>
<gene>
    <name evidence="9" type="ORF">J2S74_002458</name>
</gene>
<evidence type="ECO:0000256" key="1">
    <source>
        <dbReference type="ARBA" id="ARBA00004141"/>
    </source>
</evidence>